<protein>
    <submittedName>
        <fullName evidence="1">Uncharacterized protein</fullName>
    </submittedName>
</protein>
<keyword evidence="2" id="KW-1185">Reference proteome</keyword>
<organism evidence="1 2">
    <name type="scientific">Symbiodinium microadriaticum</name>
    <name type="common">Dinoflagellate</name>
    <name type="synonym">Zooxanthella microadriatica</name>
    <dbReference type="NCBI Taxonomy" id="2951"/>
    <lineage>
        <taxon>Eukaryota</taxon>
        <taxon>Sar</taxon>
        <taxon>Alveolata</taxon>
        <taxon>Dinophyceae</taxon>
        <taxon>Suessiales</taxon>
        <taxon>Symbiodiniaceae</taxon>
        <taxon>Symbiodinium</taxon>
    </lineage>
</organism>
<evidence type="ECO:0000313" key="2">
    <source>
        <dbReference type="Proteomes" id="UP000186817"/>
    </source>
</evidence>
<accession>A0A1Q9DVL9</accession>
<proteinExistence type="predicted"/>
<dbReference type="OrthoDB" id="10399991at2759"/>
<name>A0A1Q9DVL9_SYMMI</name>
<dbReference type="EMBL" id="LSRX01000370">
    <property type="protein sequence ID" value="OLP99214.1"/>
    <property type="molecule type" value="Genomic_DNA"/>
</dbReference>
<comment type="caution">
    <text evidence="1">The sequence shown here is derived from an EMBL/GenBank/DDBJ whole genome shotgun (WGS) entry which is preliminary data.</text>
</comment>
<reference evidence="1 2" key="1">
    <citation type="submission" date="2016-02" db="EMBL/GenBank/DDBJ databases">
        <title>Genome analysis of coral dinoflagellate symbionts highlights evolutionary adaptations to a symbiotic lifestyle.</title>
        <authorList>
            <person name="Aranda M."/>
            <person name="Li Y."/>
            <person name="Liew Y.J."/>
            <person name="Baumgarten S."/>
            <person name="Simakov O."/>
            <person name="Wilson M."/>
            <person name="Piel J."/>
            <person name="Ashoor H."/>
            <person name="Bougouffa S."/>
            <person name="Bajic V.B."/>
            <person name="Ryu T."/>
            <person name="Ravasi T."/>
            <person name="Bayer T."/>
            <person name="Micklem G."/>
            <person name="Kim H."/>
            <person name="Bhak J."/>
            <person name="Lajeunesse T.C."/>
            <person name="Voolstra C.R."/>
        </authorList>
    </citation>
    <scope>NUCLEOTIDE SEQUENCE [LARGE SCALE GENOMIC DNA]</scope>
    <source>
        <strain evidence="1 2">CCMP2467</strain>
    </source>
</reference>
<dbReference type="AlphaFoldDB" id="A0A1Q9DVL9"/>
<gene>
    <name evidence="1" type="ORF">AK812_SmicGene18257</name>
</gene>
<evidence type="ECO:0000313" key="1">
    <source>
        <dbReference type="EMBL" id="OLP99214.1"/>
    </source>
</evidence>
<sequence length="99" mass="11171">MARRVMGVPSFTSAFGKKAHADLVSYENLRAQRAREIDELYTRPFDDIVVEEFISNLPGPTIEELDEIFSSTRKQQKQAAFSSKGRPLCHKWATGPVLS</sequence>
<dbReference type="Proteomes" id="UP000186817">
    <property type="component" value="Unassembled WGS sequence"/>
</dbReference>